<evidence type="ECO:0000313" key="5">
    <source>
        <dbReference type="EMBL" id="OKL48973.1"/>
    </source>
</evidence>
<evidence type="ECO:0000256" key="1">
    <source>
        <dbReference type="ARBA" id="ARBA00022618"/>
    </source>
</evidence>
<dbReference type="PANTHER" id="PTHR35798:SF1">
    <property type="entry name" value="CELL DIVISION PROTEIN SEPF"/>
    <property type="match status" value="1"/>
</dbReference>
<dbReference type="GO" id="GO:0000917">
    <property type="term" value="P:division septum assembly"/>
    <property type="evidence" value="ECO:0007669"/>
    <property type="project" value="UniProtKB-KW"/>
</dbReference>
<name>A0A1Q5PN75_9ACTO</name>
<evidence type="ECO:0000313" key="6">
    <source>
        <dbReference type="Proteomes" id="UP000186785"/>
    </source>
</evidence>
<dbReference type="OrthoDB" id="3731101at2"/>
<accession>A0A1Q5PN75</accession>
<dbReference type="AlphaFoldDB" id="A0A1Q5PN75"/>
<dbReference type="Proteomes" id="UP000186785">
    <property type="component" value="Unassembled WGS sequence"/>
</dbReference>
<evidence type="ECO:0008006" key="7">
    <source>
        <dbReference type="Google" id="ProtNLM"/>
    </source>
</evidence>
<dbReference type="STRING" id="1921764.BSR28_03365"/>
<comment type="function">
    <text evidence="4">Cell division protein that is part of the divisome complex and is recruited early to the Z-ring. Probably stimulates Z-ring formation, perhaps through the cross-linking of FtsZ protofilaments. Its function overlaps with FtsA.</text>
</comment>
<keyword evidence="3" id="KW-0131">Cell cycle</keyword>
<keyword evidence="1" id="KW-0132">Cell division</keyword>
<gene>
    <name evidence="5" type="ORF">BSR29_03795</name>
</gene>
<comment type="caution">
    <text evidence="5">The sequence shown here is derived from an EMBL/GenBank/DDBJ whole genome shotgun (WGS) entry which is preliminary data.</text>
</comment>
<protein>
    <recommendedName>
        <fullName evidence="7">Cell division protein SepF</fullName>
    </recommendedName>
</protein>
<dbReference type="Pfam" id="PF04472">
    <property type="entry name" value="SepF"/>
    <property type="match status" value="1"/>
</dbReference>
<dbReference type="InterPro" id="IPR007561">
    <property type="entry name" value="Cell_div_SepF/SepF-rel"/>
</dbReference>
<dbReference type="PANTHER" id="PTHR35798">
    <property type="entry name" value="CELL DIVISION PROTEIN SEPF"/>
    <property type="match status" value="1"/>
</dbReference>
<dbReference type="RefSeq" id="WP_073708961.1">
    <property type="nucleotide sequence ID" value="NZ_MQSU01000002.1"/>
</dbReference>
<sequence length="145" mass="15894">MAGGLRGLMSNFNLSAPAEEEAYDGYYDEYEDAPEYEDASGSVIEMPTATAPAADLSRIVTVRPMKYADAEMLAMSDSLRENVPVIAHIGNMSEQDQRAFLYFMTGVAYALDAHTEHVAAHVFLISPREVSVVDGHGHVISRNEH</sequence>
<organism evidence="5 6">
    <name type="scientific">Boudabousia liubingyangii</name>
    <dbReference type="NCBI Taxonomy" id="1921764"/>
    <lineage>
        <taxon>Bacteria</taxon>
        <taxon>Bacillati</taxon>
        <taxon>Actinomycetota</taxon>
        <taxon>Actinomycetes</taxon>
        <taxon>Actinomycetales</taxon>
        <taxon>Actinomycetaceae</taxon>
        <taxon>Boudabousia</taxon>
    </lineage>
</organism>
<reference evidence="5 6" key="1">
    <citation type="submission" date="2016-11" db="EMBL/GenBank/DDBJ databases">
        <title>Actinomyces gypaetusis sp. nov. isolated from the vulture Gypaetus barbatus in Qinghai Tibet Plateau China.</title>
        <authorList>
            <person name="Meng X."/>
        </authorList>
    </citation>
    <scope>NUCLEOTIDE SEQUENCE [LARGE SCALE GENOMIC DNA]</scope>
    <source>
        <strain evidence="5 6">VUL4_2</strain>
    </source>
</reference>
<keyword evidence="6" id="KW-1185">Reference proteome</keyword>
<dbReference type="EMBL" id="MQSV01000002">
    <property type="protein sequence ID" value="OKL48973.1"/>
    <property type="molecule type" value="Genomic_DNA"/>
</dbReference>
<evidence type="ECO:0000256" key="2">
    <source>
        <dbReference type="ARBA" id="ARBA00023210"/>
    </source>
</evidence>
<dbReference type="Gene3D" id="3.30.110.150">
    <property type="entry name" value="SepF-like protein"/>
    <property type="match status" value="1"/>
</dbReference>
<evidence type="ECO:0000256" key="3">
    <source>
        <dbReference type="ARBA" id="ARBA00023306"/>
    </source>
</evidence>
<dbReference type="InterPro" id="IPR038594">
    <property type="entry name" value="SepF-like_sf"/>
</dbReference>
<dbReference type="InterPro" id="IPR023052">
    <property type="entry name" value="Cell_div_SepF"/>
</dbReference>
<keyword evidence="2" id="KW-0717">Septation</keyword>
<proteinExistence type="predicted"/>
<evidence type="ECO:0000256" key="4">
    <source>
        <dbReference type="ARBA" id="ARBA00044936"/>
    </source>
</evidence>